<evidence type="ECO:0000256" key="2">
    <source>
        <dbReference type="SAM" id="Phobius"/>
    </source>
</evidence>
<keyword evidence="2" id="KW-0812">Transmembrane</keyword>
<protein>
    <recommendedName>
        <fullName evidence="5">PD-(D/E)XK nuclease superfamily protein</fullName>
    </recommendedName>
</protein>
<dbReference type="Gene3D" id="3.90.320.10">
    <property type="match status" value="1"/>
</dbReference>
<evidence type="ECO:0000256" key="1">
    <source>
        <dbReference type="ARBA" id="ARBA00022801"/>
    </source>
</evidence>
<dbReference type="RefSeq" id="WP_177671112.1">
    <property type="nucleotide sequence ID" value="NZ_JACRSY010000042.1"/>
</dbReference>
<evidence type="ECO:0008006" key="5">
    <source>
        <dbReference type="Google" id="ProtNLM"/>
    </source>
</evidence>
<dbReference type="AlphaFoldDB" id="A0A926IFU8"/>
<name>A0A926IFU8_9FIRM</name>
<comment type="caution">
    <text evidence="3">The sequence shown here is derived from an EMBL/GenBank/DDBJ whole genome shotgun (WGS) entry which is preliminary data.</text>
</comment>
<gene>
    <name evidence="3" type="ORF">H8718_17260</name>
</gene>
<dbReference type="EMBL" id="JACRSY010000042">
    <property type="protein sequence ID" value="MBC8581258.1"/>
    <property type="molecule type" value="Genomic_DNA"/>
</dbReference>
<dbReference type="InterPro" id="IPR011604">
    <property type="entry name" value="PDDEXK-like_dom_sf"/>
</dbReference>
<sequence length="93" mass="11363">MRKSETRISANEINRFMYCPNQWYYKRIYGTKALNEQYKALGIESSSHESNFEKGMQHHKRYHLKYRLLCYVRWAIMLIIVLSVMKVVIEWIQ</sequence>
<keyword evidence="4" id="KW-1185">Reference proteome</keyword>
<accession>A0A926IFU8</accession>
<feature type="transmembrane region" description="Helical" evidence="2">
    <location>
        <begin position="68"/>
        <end position="89"/>
    </location>
</feature>
<proteinExistence type="predicted"/>
<dbReference type="GO" id="GO:0016787">
    <property type="term" value="F:hydrolase activity"/>
    <property type="evidence" value="ECO:0007669"/>
    <property type="project" value="UniProtKB-KW"/>
</dbReference>
<reference evidence="3" key="1">
    <citation type="submission" date="2020-08" db="EMBL/GenBank/DDBJ databases">
        <title>Genome public.</title>
        <authorList>
            <person name="Liu C."/>
            <person name="Sun Q."/>
        </authorList>
    </citation>
    <scope>NUCLEOTIDE SEQUENCE</scope>
    <source>
        <strain evidence="3">NSJ-12</strain>
    </source>
</reference>
<dbReference type="Proteomes" id="UP000655830">
    <property type="component" value="Unassembled WGS sequence"/>
</dbReference>
<keyword evidence="1" id="KW-0378">Hydrolase</keyword>
<organism evidence="3 4">
    <name type="scientific">Zhenhengia yiwuensis</name>
    <dbReference type="NCBI Taxonomy" id="2763666"/>
    <lineage>
        <taxon>Bacteria</taxon>
        <taxon>Bacillati</taxon>
        <taxon>Bacillota</taxon>
        <taxon>Clostridia</taxon>
        <taxon>Lachnospirales</taxon>
        <taxon>Lachnospiraceae</taxon>
        <taxon>Zhenhengia</taxon>
    </lineage>
</organism>
<evidence type="ECO:0000313" key="3">
    <source>
        <dbReference type="EMBL" id="MBC8581258.1"/>
    </source>
</evidence>
<evidence type="ECO:0000313" key="4">
    <source>
        <dbReference type="Proteomes" id="UP000655830"/>
    </source>
</evidence>
<keyword evidence="2" id="KW-0472">Membrane</keyword>
<keyword evidence="2" id="KW-1133">Transmembrane helix</keyword>